<reference evidence="3" key="1">
    <citation type="journal article" date="2014" name="Int. J. Syst. Evol. Microbiol.">
        <title>Complete genome sequence of Corynebacterium casei LMG S-19264T (=DSM 44701T), isolated from a smear-ripened cheese.</title>
        <authorList>
            <consortium name="US DOE Joint Genome Institute (JGI-PGF)"/>
            <person name="Walter F."/>
            <person name="Albersmeier A."/>
            <person name="Kalinowski J."/>
            <person name="Ruckert C."/>
        </authorList>
    </citation>
    <scope>NUCLEOTIDE SEQUENCE</scope>
    <source>
        <strain evidence="3">NBRC 108769</strain>
    </source>
</reference>
<comment type="caution">
    <text evidence="3">The sequence shown here is derived from an EMBL/GenBank/DDBJ whole genome shotgun (WGS) entry which is preliminary data.</text>
</comment>
<reference evidence="3" key="2">
    <citation type="submission" date="2023-01" db="EMBL/GenBank/DDBJ databases">
        <title>Draft genome sequence of Portibacter lacus strain NBRC 108769.</title>
        <authorList>
            <person name="Sun Q."/>
            <person name="Mori K."/>
        </authorList>
    </citation>
    <scope>NUCLEOTIDE SEQUENCE</scope>
    <source>
        <strain evidence="3">NBRC 108769</strain>
    </source>
</reference>
<proteinExistence type="predicted"/>
<name>A0AA37SNR0_9BACT</name>
<evidence type="ECO:0000313" key="4">
    <source>
        <dbReference type="Proteomes" id="UP001156666"/>
    </source>
</evidence>
<dbReference type="PANTHER" id="PTHR31901:SF9">
    <property type="entry name" value="GH3 DOMAIN-CONTAINING PROTEIN"/>
    <property type="match status" value="1"/>
</dbReference>
<gene>
    <name evidence="3" type="ORF">GCM10007940_16350</name>
</gene>
<dbReference type="Proteomes" id="UP001156666">
    <property type="component" value="Unassembled WGS sequence"/>
</dbReference>
<dbReference type="EMBL" id="BSOH01000007">
    <property type="protein sequence ID" value="GLR17020.1"/>
    <property type="molecule type" value="Genomic_DNA"/>
</dbReference>
<dbReference type="PANTHER" id="PTHR31901">
    <property type="entry name" value="GH3 DOMAIN-CONTAINING PROTEIN"/>
    <property type="match status" value="1"/>
</dbReference>
<dbReference type="GO" id="GO:0016881">
    <property type="term" value="F:acid-amino acid ligase activity"/>
    <property type="evidence" value="ECO:0007669"/>
    <property type="project" value="TreeGrafter"/>
</dbReference>
<dbReference type="InterPro" id="IPR055378">
    <property type="entry name" value="GH3_C"/>
</dbReference>
<keyword evidence="4" id="KW-1185">Reference proteome</keyword>
<feature type="domain" description="GH3 C-terminal" evidence="2">
    <location>
        <begin position="385"/>
        <end position="489"/>
    </location>
</feature>
<dbReference type="Pfam" id="PF23572">
    <property type="entry name" value="GH3_C"/>
    <property type="match status" value="1"/>
</dbReference>
<dbReference type="Pfam" id="PF03321">
    <property type="entry name" value="GH3"/>
    <property type="match status" value="1"/>
</dbReference>
<dbReference type="GO" id="GO:0005737">
    <property type="term" value="C:cytoplasm"/>
    <property type="evidence" value="ECO:0007669"/>
    <property type="project" value="TreeGrafter"/>
</dbReference>
<dbReference type="InterPro" id="IPR042099">
    <property type="entry name" value="ANL_N_sf"/>
</dbReference>
<organism evidence="3 4">
    <name type="scientific">Portibacter lacus</name>
    <dbReference type="NCBI Taxonomy" id="1099794"/>
    <lineage>
        <taxon>Bacteria</taxon>
        <taxon>Pseudomonadati</taxon>
        <taxon>Bacteroidota</taxon>
        <taxon>Saprospiria</taxon>
        <taxon>Saprospirales</taxon>
        <taxon>Haliscomenobacteraceae</taxon>
        <taxon>Portibacter</taxon>
    </lineage>
</organism>
<evidence type="ECO:0000259" key="1">
    <source>
        <dbReference type="Pfam" id="PF23571"/>
    </source>
</evidence>
<dbReference type="InterPro" id="IPR055377">
    <property type="entry name" value="GH3_M"/>
</dbReference>
<sequence length="509" mass="58074">MSIPGKIVNRKIGLVNSKNVNEQNPVQFQKATLLKLLNTAKKTEIGKYYHFDKITSFDEFQNAVPIHDYNKMYDEWWHKSLAGEQNIAWPGTVPFFALSSGTSGAPSKYIPVTKDMQKAMRQSSLGILASVNKFKMPISKLVKQWLMIGGSASLTKYNNSLVGDLSGINGRKPPLWIRRFKKPELATTMLPTWEERAEMIVKNAEKWNISVVSGIPSWVQLILEKIVDHYQIENIRELWPDLSLFVTGGINLEPYKENLENIIGGSMMYIDTYLASEGFFAFQNCPERDDMSLLFNAGIFYEFIPFNDDNFDEVGMVKEGTKAYTIDEVEEDIDYAMVISTCAGAWRYLIGDNVKFTDKTLGKIKITGRTQHFLSVCGEHLSVENMNDAVCNVKEKLDLDLREFSVGVIPKNNHFAHEWFIGSDATIDNEMVARNLDKELKRLNDDYQAERGAMLQPPIVHIIPNDWFYEWTKLRGKMNGQSKVSRVVKGSNQAEWQKFVESKRTALLI</sequence>
<dbReference type="Pfam" id="PF23571">
    <property type="entry name" value="GH3_M"/>
    <property type="match status" value="1"/>
</dbReference>
<accession>A0AA37SNR0</accession>
<evidence type="ECO:0000259" key="2">
    <source>
        <dbReference type="Pfam" id="PF23572"/>
    </source>
</evidence>
<feature type="domain" description="GH3 middle" evidence="1">
    <location>
        <begin position="294"/>
        <end position="359"/>
    </location>
</feature>
<evidence type="ECO:0008006" key="5">
    <source>
        <dbReference type="Google" id="ProtNLM"/>
    </source>
</evidence>
<dbReference type="RefSeq" id="WP_235290801.1">
    <property type="nucleotide sequence ID" value="NZ_BSOH01000007.1"/>
</dbReference>
<dbReference type="AlphaFoldDB" id="A0AA37SNR0"/>
<dbReference type="Gene3D" id="3.40.50.12780">
    <property type="entry name" value="N-terminal domain of ligase-like"/>
    <property type="match status" value="1"/>
</dbReference>
<evidence type="ECO:0000313" key="3">
    <source>
        <dbReference type="EMBL" id="GLR17020.1"/>
    </source>
</evidence>
<protein>
    <recommendedName>
        <fullName evidence="5">GH3 auxin-responsive promoter</fullName>
    </recommendedName>
</protein>
<dbReference type="InterPro" id="IPR004993">
    <property type="entry name" value="GH3"/>
</dbReference>